<dbReference type="PANTHER" id="PTHR48094">
    <property type="entry name" value="PROTEIN/NUCLEIC ACID DEGLYCASE DJ-1-RELATED"/>
    <property type="match status" value="1"/>
</dbReference>
<organism evidence="3 4">
    <name type="scientific">Motilimonas pumila</name>
    <dbReference type="NCBI Taxonomy" id="2303987"/>
    <lineage>
        <taxon>Bacteria</taxon>
        <taxon>Pseudomonadati</taxon>
        <taxon>Pseudomonadota</taxon>
        <taxon>Gammaproteobacteria</taxon>
        <taxon>Alteromonadales</taxon>
        <taxon>Alteromonadales genera incertae sedis</taxon>
        <taxon>Motilimonas</taxon>
    </lineage>
</organism>
<accession>A0A418YKQ1</accession>
<comment type="caution">
    <text evidence="3">The sequence shown here is derived from an EMBL/GenBank/DDBJ whole genome shotgun (WGS) entry which is preliminary data.</text>
</comment>
<gene>
    <name evidence="3" type="ORF">D1Z90_02050</name>
</gene>
<feature type="domain" description="DJ-1/PfpI" evidence="2">
    <location>
        <begin position="4"/>
        <end position="171"/>
    </location>
</feature>
<dbReference type="EMBL" id="QZCH01000001">
    <property type="protein sequence ID" value="RJG51536.1"/>
    <property type="molecule type" value="Genomic_DNA"/>
</dbReference>
<dbReference type="OrthoDB" id="9803764at2"/>
<dbReference type="RefSeq" id="WP_119909060.1">
    <property type="nucleotide sequence ID" value="NZ_QZCH01000001.1"/>
</dbReference>
<dbReference type="FunFam" id="3.40.50.880:FF:000015">
    <property type="entry name" value="Protein DJ-1 homolog C"/>
    <property type="match status" value="1"/>
</dbReference>
<dbReference type="GO" id="GO:0005737">
    <property type="term" value="C:cytoplasm"/>
    <property type="evidence" value="ECO:0007669"/>
    <property type="project" value="UniProtKB-ARBA"/>
</dbReference>
<reference evidence="3 4" key="1">
    <citation type="submission" date="2018-09" db="EMBL/GenBank/DDBJ databases">
        <authorList>
            <person name="Wang F."/>
        </authorList>
    </citation>
    <scope>NUCLEOTIDE SEQUENCE [LARGE SCALE GENOMIC DNA]</scope>
    <source>
        <strain evidence="3 4">PLHSC7-2</strain>
    </source>
</reference>
<dbReference type="NCBIfam" id="TIGR01383">
    <property type="entry name" value="not_thiJ"/>
    <property type="match status" value="1"/>
</dbReference>
<dbReference type="Proteomes" id="UP000283255">
    <property type="component" value="Unassembled WGS sequence"/>
</dbReference>
<proteinExistence type="predicted"/>
<reference evidence="3 4" key="2">
    <citation type="submission" date="2019-01" db="EMBL/GenBank/DDBJ databases">
        <title>Motilimonas pumilus sp. nov., isolated from the gut of sea cucumber (Apostichopus japonicus).</title>
        <authorList>
            <person name="Wang F.-Q."/>
            <person name="Ren L.-H."/>
            <person name="Lin Y.-W."/>
            <person name="Sun G.-H."/>
            <person name="Du Z.-J."/>
            <person name="Zhao J.-X."/>
            <person name="Liu X.-J."/>
            <person name="Liu L.-J."/>
        </authorList>
    </citation>
    <scope>NUCLEOTIDE SEQUENCE [LARGE SCALE GENOMIC DNA]</scope>
    <source>
        <strain evidence="3 4">PLHSC7-2</strain>
    </source>
</reference>
<dbReference type="AlphaFoldDB" id="A0A418YKQ1"/>
<dbReference type="InterPro" id="IPR050325">
    <property type="entry name" value="Prot/Nucl_acid_deglycase"/>
</dbReference>
<keyword evidence="4" id="KW-1185">Reference proteome</keyword>
<sequence>MSATVLVAIASGSEELETVTIVNVLRRADMEVELVSCEVAPQLTIRCARGMNLVADKHISEISTQAYAAIVLPGGMPGAANLGQCQPLVALLKQQQAKRQWLGAICAAPAQVLAKNDLILAAKVTGYPSFQDQLPAAQLQQDSVVVDAQHKLITSQGPATALEFALHLVEQLVGSERRQQVADAMLVTASEA</sequence>
<dbReference type="SUPFAM" id="SSF52317">
    <property type="entry name" value="Class I glutamine amidotransferase-like"/>
    <property type="match status" value="1"/>
</dbReference>
<protein>
    <submittedName>
        <fullName evidence="3">DJ-1 family protein</fullName>
    </submittedName>
</protein>
<evidence type="ECO:0000256" key="1">
    <source>
        <dbReference type="ARBA" id="ARBA00022737"/>
    </source>
</evidence>
<evidence type="ECO:0000313" key="3">
    <source>
        <dbReference type="EMBL" id="RJG51536.1"/>
    </source>
</evidence>
<dbReference type="GO" id="GO:1903189">
    <property type="term" value="P:glyoxal metabolic process"/>
    <property type="evidence" value="ECO:0007669"/>
    <property type="project" value="TreeGrafter"/>
</dbReference>
<dbReference type="Gene3D" id="3.40.50.880">
    <property type="match status" value="1"/>
</dbReference>
<dbReference type="InterPro" id="IPR029062">
    <property type="entry name" value="Class_I_gatase-like"/>
</dbReference>
<dbReference type="InterPro" id="IPR006287">
    <property type="entry name" value="DJ-1"/>
</dbReference>
<name>A0A418YKQ1_9GAMM</name>
<keyword evidence="1" id="KW-0677">Repeat</keyword>
<dbReference type="InterPro" id="IPR002818">
    <property type="entry name" value="DJ-1/PfpI"/>
</dbReference>
<dbReference type="PANTHER" id="PTHR48094:SF12">
    <property type="entry name" value="PARKINSON DISEASE PROTEIN 7 HOMOLOG"/>
    <property type="match status" value="1"/>
</dbReference>
<evidence type="ECO:0000313" key="4">
    <source>
        <dbReference type="Proteomes" id="UP000283255"/>
    </source>
</evidence>
<dbReference type="Pfam" id="PF01965">
    <property type="entry name" value="DJ-1_PfpI"/>
    <property type="match status" value="1"/>
</dbReference>
<dbReference type="CDD" id="cd03135">
    <property type="entry name" value="GATase1_DJ-1"/>
    <property type="match status" value="1"/>
</dbReference>
<evidence type="ECO:0000259" key="2">
    <source>
        <dbReference type="Pfam" id="PF01965"/>
    </source>
</evidence>